<protein>
    <submittedName>
        <fullName evidence="4">Aldehyde dehydrogenase family protein</fullName>
    </submittedName>
</protein>
<feature type="compositionally biased region" description="Low complexity" evidence="2">
    <location>
        <begin position="37"/>
        <end position="50"/>
    </location>
</feature>
<dbReference type="InterPro" id="IPR015590">
    <property type="entry name" value="Aldehyde_DH_dom"/>
</dbReference>
<dbReference type="InterPro" id="IPR016163">
    <property type="entry name" value="Ald_DH_C"/>
</dbReference>
<proteinExistence type="predicted"/>
<evidence type="ECO:0000256" key="1">
    <source>
        <dbReference type="ARBA" id="ARBA00023002"/>
    </source>
</evidence>
<feature type="domain" description="Aldehyde dehydrogenase" evidence="3">
    <location>
        <begin position="2"/>
        <end position="37"/>
    </location>
</feature>
<name>A0AAJ2PVR6_9ACTN</name>
<organism evidence="4 5">
    <name type="scientific">Streptomyces europaeiscabiei</name>
    <dbReference type="NCBI Taxonomy" id="146819"/>
    <lineage>
        <taxon>Bacteria</taxon>
        <taxon>Bacillati</taxon>
        <taxon>Actinomycetota</taxon>
        <taxon>Actinomycetes</taxon>
        <taxon>Kitasatosporales</taxon>
        <taxon>Streptomycetaceae</taxon>
        <taxon>Streptomyces</taxon>
    </lineage>
</organism>
<keyword evidence="1" id="KW-0560">Oxidoreductase</keyword>
<gene>
    <name evidence="4" type="ORF">PV367_32000</name>
</gene>
<dbReference type="RefSeq" id="WP_319696357.1">
    <property type="nucleotide sequence ID" value="NZ_JARAWN010000278.1"/>
</dbReference>
<evidence type="ECO:0000313" key="5">
    <source>
        <dbReference type="Proteomes" id="UP001273589"/>
    </source>
</evidence>
<dbReference type="InterPro" id="IPR016160">
    <property type="entry name" value="Ald_DH_CS_CYS"/>
</dbReference>
<dbReference type="Pfam" id="PF00171">
    <property type="entry name" value="Aldedh"/>
    <property type="match status" value="1"/>
</dbReference>
<evidence type="ECO:0000256" key="2">
    <source>
        <dbReference type="SAM" id="MobiDB-lite"/>
    </source>
</evidence>
<feature type="region of interest" description="Disordered" evidence="2">
    <location>
        <begin position="37"/>
        <end position="63"/>
    </location>
</feature>
<sequence>MLPDADLDAALARCLRGAFLNSGQVCAAYTRFLVHRSSPMSSPNAAPSQSDIPPGQASAANSF</sequence>
<reference evidence="4" key="1">
    <citation type="journal article" date="2023" name="Microb. Genom.">
        <title>Mesoterricola silvestris gen. nov., sp. nov., Mesoterricola sediminis sp. nov., Geothrix oryzae sp. nov., Geothrix edaphica sp. nov., Geothrix rubra sp. nov., and Geothrix limicola sp. nov., six novel members of Acidobacteriota isolated from soils.</title>
        <authorList>
            <person name="Weisberg A.J."/>
            <person name="Pearce E."/>
            <person name="Kramer C.G."/>
            <person name="Chang J.H."/>
            <person name="Clarke C.R."/>
        </authorList>
    </citation>
    <scope>NUCLEOTIDE SEQUENCE</scope>
    <source>
        <strain evidence="4">ND06-05F</strain>
    </source>
</reference>
<dbReference type="AlphaFoldDB" id="A0AAJ2PVR6"/>
<dbReference type="EMBL" id="JARAWN010000278">
    <property type="protein sequence ID" value="MDX3134307.1"/>
    <property type="molecule type" value="Genomic_DNA"/>
</dbReference>
<dbReference type="PROSITE" id="PS00070">
    <property type="entry name" value="ALDEHYDE_DEHYDR_CYS"/>
    <property type="match status" value="1"/>
</dbReference>
<dbReference type="Gene3D" id="3.40.309.10">
    <property type="entry name" value="Aldehyde Dehydrogenase, Chain A, domain 2"/>
    <property type="match status" value="1"/>
</dbReference>
<accession>A0AAJ2PVR6</accession>
<dbReference type="SUPFAM" id="SSF53720">
    <property type="entry name" value="ALDH-like"/>
    <property type="match status" value="1"/>
</dbReference>
<dbReference type="GO" id="GO:0016620">
    <property type="term" value="F:oxidoreductase activity, acting on the aldehyde or oxo group of donors, NAD or NADP as acceptor"/>
    <property type="evidence" value="ECO:0007669"/>
    <property type="project" value="InterPro"/>
</dbReference>
<evidence type="ECO:0000259" key="3">
    <source>
        <dbReference type="Pfam" id="PF00171"/>
    </source>
</evidence>
<dbReference type="Proteomes" id="UP001273589">
    <property type="component" value="Unassembled WGS sequence"/>
</dbReference>
<comment type="caution">
    <text evidence="4">The sequence shown here is derived from an EMBL/GenBank/DDBJ whole genome shotgun (WGS) entry which is preliminary data.</text>
</comment>
<evidence type="ECO:0000313" key="4">
    <source>
        <dbReference type="EMBL" id="MDX3134307.1"/>
    </source>
</evidence>
<dbReference type="InterPro" id="IPR016161">
    <property type="entry name" value="Ald_DH/histidinol_DH"/>
</dbReference>